<keyword evidence="3" id="KW-1185">Reference proteome</keyword>
<dbReference type="Proteomes" id="UP000326781">
    <property type="component" value="Segment"/>
</dbReference>
<accession>A0A5P8D755</accession>
<evidence type="ECO:0008006" key="4">
    <source>
        <dbReference type="Google" id="ProtNLM"/>
    </source>
</evidence>
<feature type="compositionally biased region" description="Gly residues" evidence="1">
    <location>
        <begin position="123"/>
        <end position="138"/>
    </location>
</feature>
<reference evidence="2 3" key="1">
    <citation type="submission" date="2019-08" db="EMBL/GenBank/DDBJ databases">
        <title>Six bacteriophages against potato bacterial diseases.</title>
        <authorList>
            <person name="Zhang X."/>
            <person name="Kering K."/>
        </authorList>
    </citation>
    <scope>NUCLEOTIDE SEQUENCE [LARGE SCALE GENOMIC DNA]</scope>
</reference>
<protein>
    <recommendedName>
        <fullName evidence="4">Tape measure protein</fullName>
    </recommendedName>
</protein>
<feature type="region of interest" description="Disordered" evidence="1">
    <location>
        <begin position="114"/>
        <end position="146"/>
    </location>
</feature>
<evidence type="ECO:0000313" key="2">
    <source>
        <dbReference type="EMBL" id="QFP93860.1"/>
    </source>
</evidence>
<organism evidence="2 3">
    <name type="scientific">Pectobacterium phage Wc4</name>
    <dbReference type="NCBI Taxonomy" id="2652428"/>
    <lineage>
        <taxon>Viruses</taxon>
        <taxon>Duplodnaviria</taxon>
        <taxon>Heunggongvirae</taxon>
        <taxon>Uroviricota</taxon>
        <taxon>Caudoviricetes</taxon>
        <taxon>Andersonviridae</taxon>
        <taxon>Andersonviridae incertae sedis</taxon>
        <taxon>Arnovirus</taxon>
        <taxon>Arnovirus Wc4</taxon>
    </lineage>
</organism>
<proteinExistence type="predicted"/>
<evidence type="ECO:0000313" key="3">
    <source>
        <dbReference type="Proteomes" id="UP000326781"/>
    </source>
</evidence>
<sequence>MAKYTVTEFTVELGFQEKVMAGLAKVEKQVLPIAKRIEDRLNKAFQVDGSKHMSKTFAQIVKDADVASRKINKSLQAAFNIKNAGRASVKGLEKEASAAARRIAKELQKAFNVRAPRITPPAGAGGTGSGSGASGGGSARPPRVNPVDRADARMLQHSTLMETGGFARSMRRLGMYEPEAAYQQGLTQLRAKYRGTGDFQGYYREARLLENSFREMRQRVVDNNKAVHRSQFMAHGFNESLLHLAKGFASVYAALEFFQGALEEGGKRTQAETMTKVAYGDNAKATTLAVDAVADQFGMNRVETRQQAAQLRLSMPKQIFSDEEIPKLLRTESVFAHQTGMTTEAVGRLNYAMQQIAVSTHLMGQDWMQVTNASPAMIQQLLKLTGKDSPKELKEYAKTISGADFTKLMVQAMEQLANNPEVIKAAQDNIIAVRGRLTNSILDSQNSLFLGMENGIKKIYDSLTQLLTDSGGNFEMIGQMIGYIAESLTPVIYTLDELFMNLHGWVYLLVEKVTELRKESVVWDRIFKALSEISALAIDWAAFALGMKLLKSFASTLTSLMALTGGAGAATAANAAAGGVAAATGGGLAALLTGAISAALTATVLTVTVASIADSVVNALFPDKVAAFKKMGDLGTMAQSGTLNTNLITSANSKLWEWLFGKAESDDKMEARMRARLSGLSSIPSTRPFSSPYTTTSIPPITFAPLKIEVVNKGQLEVRMPDGTMQRIAMEATTDNMDALLMSANGLAGAWQKQGNNAGFTPSLLQRNPN</sequence>
<name>A0A5P8D755_9CAUD</name>
<evidence type="ECO:0000256" key="1">
    <source>
        <dbReference type="SAM" id="MobiDB-lite"/>
    </source>
</evidence>
<dbReference type="EMBL" id="MN270891">
    <property type="protein sequence ID" value="QFP93860.1"/>
    <property type="molecule type" value="Genomic_DNA"/>
</dbReference>